<evidence type="ECO:0000256" key="1">
    <source>
        <dbReference type="ARBA" id="ARBA00004651"/>
    </source>
</evidence>
<dbReference type="SUPFAM" id="SSF161098">
    <property type="entry name" value="MetI-like"/>
    <property type="match status" value="1"/>
</dbReference>
<dbReference type="OrthoDB" id="9793490at2"/>
<dbReference type="FunFam" id="1.10.3720.10:FF:000002">
    <property type="entry name" value="D-methionine ABC transporter permease MetI"/>
    <property type="match status" value="1"/>
</dbReference>
<dbReference type="Gene3D" id="1.10.3720.10">
    <property type="entry name" value="MetI-like"/>
    <property type="match status" value="1"/>
</dbReference>
<keyword evidence="11" id="KW-1185">Reference proteome</keyword>
<evidence type="ECO:0000256" key="7">
    <source>
        <dbReference type="ARBA" id="ARBA00023136"/>
    </source>
</evidence>
<keyword evidence="4" id="KW-1003">Cell membrane</keyword>
<organism evidence="10 11">
    <name type="scientific">Clostridium cylindrosporum DSM 605</name>
    <dbReference type="NCBI Taxonomy" id="1121307"/>
    <lineage>
        <taxon>Bacteria</taxon>
        <taxon>Bacillati</taxon>
        <taxon>Bacillota</taxon>
        <taxon>Clostridia</taxon>
        <taxon>Eubacteriales</taxon>
        <taxon>Clostridiaceae</taxon>
        <taxon>Clostridium</taxon>
    </lineage>
</organism>
<evidence type="ECO:0000256" key="4">
    <source>
        <dbReference type="ARBA" id="ARBA00022475"/>
    </source>
</evidence>
<protein>
    <submittedName>
        <fullName evidence="10">Putative D-methionine transport system permease protein MetI</fullName>
    </submittedName>
</protein>
<reference evidence="10 11" key="1">
    <citation type="submission" date="2015-06" db="EMBL/GenBank/DDBJ databases">
        <title>Draft genome sequence of the purine-degrading Clostridium cylindrosporum HC-1 (DSM 605).</title>
        <authorList>
            <person name="Poehlein A."/>
            <person name="Schiel-Bengelsdorf B."/>
            <person name="Bengelsdorf F."/>
            <person name="Daniel R."/>
            <person name="Duerre P."/>
        </authorList>
    </citation>
    <scope>NUCLEOTIDE SEQUENCE [LARGE SCALE GENOMIC DNA]</scope>
    <source>
        <strain evidence="10 11">DSM 605</strain>
    </source>
</reference>
<dbReference type="Proteomes" id="UP000036756">
    <property type="component" value="Unassembled WGS sequence"/>
</dbReference>
<dbReference type="InterPro" id="IPR035906">
    <property type="entry name" value="MetI-like_sf"/>
</dbReference>
<accession>A0A0J8DDV3</accession>
<dbReference type="GO" id="GO:0048473">
    <property type="term" value="P:D-methionine transmembrane transport"/>
    <property type="evidence" value="ECO:0007669"/>
    <property type="project" value="TreeGrafter"/>
</dbReference>
<evidence type="ECO:0000256" key="3">
    <source>
        <dbReference type="ARBA" id="ARBA00022448"/>
    </source>
</evidence>
<sequence>MTITTEQLIKAFVDTLYMVSFSLLIGVIIAIPLAVTLVLTRENGILQNRIIYNILNFVINILRSLPFIILLVAIMPFTKLVVGTSIGIKAAIVPLIVYIAPYIARLIENSLLEVDRGIIETSQAMGATPYQVVRYFLLPEALPSLVLSITTATIGLIGATAMAGTVGAGGVGDLAISYGYARFDTIVMVITVVILIFVVQFIQNIGNLISKKIRH</sequence>
<proteinExistence type="inferred from homology"/>
<feature type="transmembrane region" description="Helical" evidence="8">
    <location>
        <begin position="80"/>
        <end position="100"/>
    </location>
</feature>
<dbReference type="PROSITE" id="PS50928">
    <property type="entry name" value="ABC_TM1"/>
    <property type="match status" value="1"/>
</dbReference>
<feature type="transmembrane region" description="Helical" evidence="8">
    <location>
        <begin position="144"/>
        <end position="166"/>
    </location>
</feature>
<dbReference type="GO" id="GO:0005886">
    <property type="term" value="C:plasma membrane"/>
    <property type="evidence" value="ECO:0007669"/>
    <property type="project" value="UniProtKB-SubCell"/>
</dbReference>
<dbReference type="PANTHER" id="PTHR30450">
    <property type="entry name" value="ABC TRANSPORTER PERMEASE"/>
    <property type="match status" value="1"/>
</dbReference>
<evidence type="ECO:0000313" key="10">
    <source>
        <dbReference type="EMBL" id="KMT22414.1"/>
    </source>
</evidence>
<evidence type="ECO:0000256" key="6">
    <source>
        <dbReference type="ARBA" id="ARBA00022989"/>
    </source>
</evidence>
<dbReference type="InterPro" id="IPR000515">
    <property type="entry name" value="MetI-like"/>
</dbReference>
<evidence type="ECO:0000259" key="9">
    <source>
        <dbReference type="PROSITE" id="PS50928"/>
    </source>
</evidence>
<gene>
    <name evidence="10" type="primary">metI</name>
    <name evidence="10" type="ORF">CLCY_14c00120</name>
</gene>
<keyword evidence="3 8" id="KW-0813">Transport</keyword>
<dbReference type="CDD" id="cd06261">
    <property type="entry name" value="TM_PBP2"/>
    <property type="match status" value="1"/>
</dbReference>
<name>A0A0J8DDV3_CLOCY</name>
<dbReference type="PATRIC" id="fig|1121307.3.peg.292"/>
<dbReference type="PANTHER" id="PTHR30450:SF14">
    <property type="entry name" value="TRANSPORTER, PERMEASE PROTEIN, PUTATIVE-RELATED"/>
    <property type="match status" value="1"/>
</dbReference>
<comment type="caution">
    <text evidence="10">The sequence shown here is derived from an EMBL/GenBank/DDBJ whole genome shotgun (WGS) entry which is preliminary data.</text>
</comment>
<dbReference type="AlphaFoldDB" id="A0A0J8DDV3"/>
<evidence type="ECO:0000256" key="5">
    <source>
        <dbReference type="ARBA" id="ARBA00022692"/>
    </source>
</evidence>
<feature type="transmembrane region" description="Helical" evidence="8">
    <location>
        <begin position="51"/>
        <end position="74"/>
    </location>
</feature>
<comment type="similarity">
    <text evidence="2">Belongs to the binding-protein-dependent transport system permease family. CysTW subfamily.</text>
</comment>
<dbReference type="Pfam" id="PF00528">
    <property type="entry name" value="BPD_transp_1"/>
    <property type="match status" value="1"/>
</dbReference>
<keyword evidence="6 8" id="KW-1133">Transmembrane helix</keyword>
<dbReference type="NCBIfam" id="NF008049">
    <property type="entry name" value="PRK10782.1"/>
    <property type="match status" value="1"/>
</dbReference>
<dbReference type="EMBL" id="LFVU01000009">
    <property type="protein sequence ID" value="KMT22414.1"/>
    <property type="molecule type" value="Genomic_DNA"/>
</dbReference>
<feature type="transmembrane region" description="Helical" evidence="8">
    <location>
        <begin position="16"/>
        <end position="39"/>
    </location>
</feature>
<keyword evidence="5 8" id="KW-0812">Transmembrane</keyword>
<evidence type="ECO:0000256" key="2">
    <source>
        <dbReference type="ARBA" id="ARBA00007069"/>
    </source>
</evidence>
<evidence type="ECO:0000256" key="8">
    <source>
        <dbReference type="RuleBase" id="RU363032"/>
    </source>
</evidence>
<evidence type="ECO:0000313" key="11">
    <source>
        <dbReference type="Proteomes" id="UP000036756"/>
    </source>
</evidence>
<feature type="domain" description="ABC transmembrane type-1" evidence="9">
    <location>
        <begin position="12"/>
        <end position="203"/>
    </location>
</feature>
<dbReference type="STRING" id="1121307.CLCY_14c00120"/>
<dbReference type="InterPro" id="IPR051322">
    <property type="entry name" value="AA_ABC_Transporter_Permease"/>
</dbReference>
<dbReference type="RefSeq" id="WP_048570039.1">
    <property type="nucleotide sequence ID" value="NZ_LFVU01000009.1"/>
</dbReference>
<feature type="transmembrane region" description="Helical" evidence="8">
    <location>
        <begin position="186"/>
        <end position="209"/>
    </location>
</feature>
<keyword evidence="7 8" id="KW-0472">Membrane</keyword>
<comment type="subcellular location">
    <subcellularLocation>
        <location evidence="1 8">Cell membrane</location>
        <topology evidence="1 8">Multi-pass membrane protein</topology>
    </subcellularLocation>
</comment>